<name>A0A8T1JLT8_9STRA</name>
<accession>A0A8T1JLT8</accession>
<proteinExistence type="predicted"/>
<dbReference type="Proteomes" id="UP000736787">
    <property type="component" value="Unassembled WGS sequence"/>
</dbReference>
<dbReference type="EMBL" id="RCMK01001316">
    <property type="protein sequence ID" value="KAG2896954.1"/>
    <property type="molecule type" value="Genomic_DNA"/>
</dbReference>
<feature type="compositionally biased region" description="Basic and acidic residues" evidence="1">
    <location>
        <begin position="36"/>
        <end position="45"/>
    </location>
</feature>
<organism evidence="2 3">
    <name type="scientific">Phytophthora cactorum</name>
    <dbReference type="NCBI Taxonomy" id="29920"/>
    <lineage>
        <taxon>Eukaryota</taxon>
        <taxon>Sar</taxon>
        <taxon>Stramenopiles</taxon>
        <taxon>Oomycota</taxon>
        <taxon>Peronosporomycetes</taxon>
        <taxon>Peronosporales</taxon>
        <taxon>Peronosporaceae</taxon>
        <taxon>Phytophthora</taxon>
    </lineage>
</organism>
<evidence type="ECO:0000313" key="2">
    <source>
        <dbReference type="EMBL" id="KAG2896954.1"/>
    </source>
</evidence>
<reference evidence="2" key="1">
    <citation type="submission" date="2018-10" db="EMBL/GenBank/DDBJ databases">
        <title>Effector identification in a new, highly contiguous assembly of the strawberry crown rot pathogen Phytophthora cactorum.</title>
        <authorList>
            <person name="Armitage A.D."/>
            <person name="Nellist C.F."/>
            <person name="Bates H."/>
            <person name="Vickerstaff R.J."/>
            <person name="Harrison R.J."/>
        </authorList>
    </citation>
    <scope>NUCLEOTIDE SEQUENCE</scope>
    <source>
        <strain evidence="2">4040</strain>
    </source>
</reference>
<dbReference type="PROSITE" id="PS51257">
    <property type="entry name" value="PROKAR_LIPOPROTEIN"/>
    <property type="match status" value="1"/>
</dbReference>
<protein>
    <submittedName>
        <fullName evidence="2">Uncharacterized protein</fullName>
    </submittedName>
</protein>
<evidence type="ECO:0000256" key="1">
    <source>
        <dbReference type="SAM" id="MobiDB-lite"/>
    </source>
</evidence>
<comment type="caution">
    <text evidence="2">The sequence shown here is derived from an EMBL/GenBank/DDBJ whole genome shotgun (WGS) entry which is preliminary data.</text>
</comment>
<dbReference type="AlphaFoldDB" id="A0A8T1JLT8"/>
<sequence>MATSRTSPPGVCSGGISCETGRCGEGSTDEMGASTWRRETWREVTSRQQAPEE</sequence>
<evidence type="ECO:0000313" key="3">
    <source>
        <dbReference type="Proteomes" id="UP000736787"/>
    </source>
</evidence>
<gene>
    <name evidence="2" type="ORF">PC117_g22874</name>
</gene>
<feature type="region of interest" description="Disordered" evidence="1">
    <location>
        <begin position="1"/>
        <end position="53"/>
    </location>
</feature>